<gene>
    <name evidence="1" type="ordered locus">Echvi_0706</name>
</gene>
<organism evidence="1 2">
    <name type="scientific">Echinicola vietnamensis (strain DSM 17526 / LMG 23754 / KMM 6221)</name>
    <dbReference type="NCBI Taxonomy" id="926556"/>
    <lineage>
        <taxon>Bacteria</taxon>
        <taxon>Pseudomonadati</taxon>
        <taxon>Bacteroidota</taxon>
        <taxon>Cytophagia</taxon>
        <taxon>Cytophagales</taxon>
        <taxon>Cyclobacteriaceae</taxon>
        <taxon>Echinicola</taxon>
    </lineage>
</organism>
<evidence type="ECO:0000313" key="2">
    <source>
        <dbReference type="Proteomes" id="UP000010796"/>
    </source>
</evidence>
<protein>
    <submittedName>
        <fullName evidence="1">Uncharacterized protein</fullName>
    </submittedName>
</protein>
<dbReference type="AlphaFoldDB" id="L0FVD5"/>
<reference evidence="2" key="1">
    <citation type="submission" date="2012-02" db="EMBL/GenBank/DDBJ databases">
        <title>The complete genome of Echinicola vietnamensis DSM 17526.</title>
        <authorList>
            <person name="Lucas S."/>
            <person name="Copeland A."/>
            <person name="Lapidus A."/>
            <person name="Glavina del Rio T."/>
            <person name="Dalin E."/>
            <person name="Tice H."/>
            <person name="Bruce D."/>
            <person name="Goodwin L."/>
            <person name="Pitluck S."/>
            <person name="Peters L."/>
            <person name="Ovchinnikova G."/>
            <person name="Teshima H."/>
            <person name="Kyrpides N."/>
            <person name="Mavromatis K."/>
            <person name="Ivanova N."/>
            <person name="Brettin T."/>
            <person name="Detter J.C."/>
            <person name="Han C."/>
            <person name="Larimer F."/>
            <person name="Land M."/>
            <person name="Hauser L."/>
            <person name="Markowitz V."/>
            <person name="Cheng J.-F."/>
            <person name="Hugenholtz P."/>
            <person name="Woyke T."/>
            <person name="Wu D."/>
            <person name="Brambilla E."/>
            <person name="Klenk H.-P."/>
            <person name="Eisen J.A."/>
        </authorList>
    </citation>
    <scope>NUCLEOTIDE SEQUENCE [LARGE SCALE GENOMIC DNA]</scope>
    <source>
        <strain evidence="2">DSM 17526 / LMG 23754 / KMM 6221</strain>
    </source>
</reference>
<dbReference type="EMBL" id="CP003346">
    <property type="protein sequence ID" value="AGA76983.1"/>
    <property type="molecule type" value="Genomic_DNA"/>
</dbReference>
<proteinExistence type="predicted"/>
<accession>L0FVD5</accession>
<dbReference type="Proteomes" id="UP000010796">
    <property type="component" value="Chromosome"/>
</dbReference>
<dbReference type="HOGENOM" id="CLU_3389171_0_0_10"/>
<evidence type="ECO:0000313" key="1">
    <source>
        <dbReference type="EMBL" id="AGA76983.1"/>
    </source>
</evidence>
<name>L0FVD5_ECHVK</name>
<dbReference type="KEGG" id="evi:Echvi_0706"/>
<sequence length="32" mass="3615">MLRINFSNALNKAIYPVSNGILPYQFEGDVMV</sequence>
<dbReference type="STRING" id="926556.Echvi_0706"/>
<keyword evidence="2" id="KW-1185">Reference proteome</keyword>